<sequence>MRPRAITYLCVLLLSGGAMKLLQGLSLFVFHSDKAALFALVISLAAMVSYAALWFMQRWGVYLFLLVWFVSLFPEFSPVDLPLDAAHNHFHSTFNWVLLAVYLVVVLPYWRRLNGEHAEEADDD</sequence>
<gene>
    <name evidence="2" type="ORF">MoryE10_29830</name>
</gene>
<keyword evidence="1" id="KW-0472">Membrane</keyword>
<keyword evidence="3" id="KW-1185">Reference proteome</keyword>
<proteinExistence type="predicted"/>
<dbReference type="KEGG" id="moz:MoryE10_29830"/>
<feature type="transmembrane region" description="Helical" evidence="1">
    <location>
        <begin position="60"/>
        <end position="77"/>
    </location>
</feature>
<evidence type="ECO:0000313" key="2">
    <source>
        <dbReference type="EMBL" id="BBL72377.1"/>
    </source>
</evidence>
<keyword evidence="1" id="KW-0812">Transmembrane</keyword>
<feature type="transmembrane region" description="Helical" evidence="1">
    <location>
        <begin position="34"/>
        <end position="53"/>
    </location>
</feature>
<organism evidence="2 3">
    <name type="scientific">Methylogaea oryzae</name>
    <dbReference type="NCBI Taxonomy" id="1295382"/>
    <lineage>
        <taxon>Bacteria</taxon>
        <taxon>Pseudomonadati</taxon>
        <taxon>Pseudomonadota</taxon>
        <taxon>Gammaproteobacteria</taxon>
        <taxon>Methylococcales</taxon>
        <taxon>Methylococcaceae</taxon>
        <taxon>Methylogaea</taxon>
    </lineage>
</organism>
<dbReference type="RefSeq" id="WP_054774218.1">
    <property type="nucleotide sequence ID" value="NZ_AP019782.1"/>
</dbReference>
<keyword evidence="1" id="KW-1133">Transmembrane helix</keyword>
<feature type="transmembrane region" description="Helical" evidence="1">
    <location>
        <begin position="89"/>
        <end position="110"/>
    </location>
</feature>
<evidence type="ECO:0000256" key="1">
    <source>
        <dbReference type="SAM" id="Phobius"/>
    </source>
</evidence>
<accession>A0A8D4VSD7</accession>
<evidence type="ECO:0000313" key="3">
    <source>
        <dbReference type="Proteomes" id="UP000824988"/>
    </source>
</evidence>
<dbReference type="AlphaFoldDB" id="A0A8D4VSD7"/>
<dbReference type="EMBL" id="AP019782">
    <property type="protein sequence ID" value="BBL72377.1"/>
    <property type="molecule type" value="Genomic_DNA"/>
</dbReference>
<reference evidence="2" key="1">
    <citation type="submission" date="2019-06" db="EMBL/GenBank/DDBJ databases">
        <title>Complete genome sequence of Methylogaea oryzae strain JCM16910.</title>
        <authorList>
            <person name="Asakawa S."/>
        </authorList>
    </citation>
    <scope>NUCLEOTIDE SEQUENCE</scope>
    <source>
        <strain evidence="2">E10</strain>
    </source>
</reference>
<protein>
    <submittedName>
        <fullName evidence="2">Uncharacterized protein</fullName>
    </submittedName>
</protein>
<dbReference type="Proteomes" id="UP000824988">
    <property type="component" value="Chromosome"/>
</dbReference>
<name>A0A8D4VSD7_9GAMM</name>